<protein>
    <recommendedName>
        <fullName evidence="8 9">Chromosomal replication initiator protein DnaA</fullName>
    </recommendedName>
</protein>
<comment type="function">
    <text evidence="8 10">Plays an essential role in the initiation and regulation of chromosomal replication. ATP-DnaA binds to the origin of replication (oriC) to initiate formation of the DNA replication initiation complex once per cell cycle. Binds the DnaA box (a 9 base pair repeat at the origin) and separates the double-stranded (ds)DNA. Forms a right-handed helical filament on oriC DNA; dsDNA binds to the exterior of the filament while single-stranded (ss)DNA is stabiized in the filament's interior. The ATP-DnaA-oriC complex binds and stabilizes one strand of the AT-rich DNA unwinding element (DUE), permitting loading of DNA polymerase. After initiation quickly degrades to an ADP-DnaA complex that is not apt for DNA replication. Binds acidic phospholipids.</text>
</comment>
<organism evidence="14 15">
    <name type="scientific">Thermoflexibacter ruber</name>
    <dbReference type="NCBI Taxonomy" id="1003"/>
    <lineage>
        <taxon>Bacteria</taxon>
        <taxon>Pseudomonadati</taxon>
        <taxon>Bacteroidota</taxon>
        <taxon>Cytophagia</taxon>
        <taxon>Cytophagales</taxon>
        <taxon>Thermoflexibacteraceae</taxon>
        <taxon>Thermoflexibacter</taxon>
    </lineage>
</organism>
<evidence type="ECO:0000256" key="11">
    <source>
        <dbReference type="RuleBase" id="RU004227"/>
    </source>
</evidence>
<feature type="domain" description="AAA+ ATPase" evidence="12">
    <location>
        <begin position="179"/>
        <end position="309"/>
    </location>
</feature>
<dbReference type="InterPro" id="IPR027417">
    <property type="entry name" value="P-loop_NTPase"/>
</dbReference>
<dbReference type="InterPro" id="IPR018312">
    <property type="entry name" value="Chromosome_initiator_DnaA_CS"/>
</dbReference>
<evidence type="ECO:0000259" key="12">
    <source>
        <dbReference type="SMART" id="SM00382"/>
    </source>
</evidence>
<keyword evidence="5 8" id="KW-0067">ATP-binding</keyword>
<keyword evidence="2 8" id="KW-0963">Cytoplasm</keyword>
<dbReference type="Pfam" id="PF08299">
    <property type="entry name" value="Bac_DnaA_C"/>
    <property type="match status" value="1"/>
</dbReference>
<dbReference type="NCBIfam" id="TIGR00362">
    <property type="entry name" value="DnaA"/>
    <property type="match status" value="1"/>
</dbReference>
<dbReference type="InterPro" id="IPR010921">
    <property type="entry name" value="Trp_repressor/repl_initiator"/>
</dbReference>
<dbReference type="Gene3D" id="3.30.300.180">
    <property type="match status" value="1"/>
</dbReference>
<dbReference type="HAMAP" id="MF_00377">
    <property type="entry name" value="DnaA_bact"/>
    <property type="match status" value="1"/>
</dbReference>
<evidence type="ECO:0000256" key="3">
    <source>
        <dbReference type="ARBA" id="ARBA00022705"/>
    </source>
</evidence>
<dbReference type="Gene3D" id="1.10.8.60">
    <property type="match status" value="1"/>
</dbReference>
<dbReference type="GO" id="GO:0005524">
    <property type="term" value="F:ATP binding"/>
    <property type="evidence" value="ECO:0007669"/>
    <property type="project" value="UniProtKB-UniRule"/>
</dbReference>
<dbReference type="Gene3D" id="3.40.50.300">
    <property type="entry name" value="P-loop containing nucleotide triphosphate hydrolases"/>
    <property type="match status" value="1"/>
</dbReference>
<dbReference type="GO" id="GO:0006270">
    <property type="term" value="P:DNA replication initiation"/>
    <property type="evidence" value="ECO:0007669"/>
    <property type="project" value="UniProtKB-UniRule"/>
</dbReference>
<dbReference type="InterPro" id="IPR001957">
    <property type="entry name" value="Chromosome_initiator_DnaA"/>
</dbReference>
<evidence type="ECO:0000256" key="2">
    <source>
        <dbReference type="ARBA" id="ARBA00022490"/>
    </source>
</evidence>
<name>A0A1I2HP08_9BACT</name>
<keyword evidence="15" id="KW-1185">Reference proteome</keyword>
<dbReference type="AlphaFoldDB" id="A0A1I2HP08"/>
<dbReference type="GO" id="GO:0003688">
    <property type="term" value="F:DNA replication origin binding"/>
    <property type="evidence" value="ECO:0007669"/>
    <property type="project" value="UniProtKB-UniRule"/>
</dbReference>
<dbReference type="Pfam" id="PF11638">
    <property type="entry name" value="DnaA_N"/>
    <property type="match status" value="1"/>
</dbReference>
<evidence type="ECO:0000259" key="13">
    <source>
        <dbReference type="SMART" id="SM00760"/>
    </source>
</evidence>
<dbReference type="PROSITE" id="PS01008">
    <property type="entry name" value="DNAA"/>
    <property type="match status" value="1"/>
</dbReference>
<evidence type="ECO:0000256" key="4">
    <source>
        <dbReference type="ARBA" id="ARBA00022741"/>
    </source>
</evidence>
<keyword evidence="3 8" id="KW-0235">DNA replication</keyword>
<keyword evidence="6 8" id="KW-0446">Lipid-binding</keyword>
<dbReference type="GO" id="GO:0005886">
    <property type="term" value="C:plasma membrane"/>
    <property type="evidence" value="ECO:0007669"/>
    <property type="project" value="TreeGrafter"/>
</dbReference>
<keyword evidence="7 8" id="KW-0238">DNA-binding</keyword>
<dbReference type="Pfam" id="PF00308">
    <property type="entry name" value="Bac_DnaA"/>
    <property type="match status" value="1"/>
</dbReference>
<dbReference type="SMART" id="SM00382">
    <property type="entry name" value="AAA"/>
    <property type="match status" value="1"/>
</dbReference>
<dbReference type="GO" id="GO:0006275">
    <property type="term" value="P:regulation of DNA replication"/>
    <property type="evidence" value="ECO:0007669"/>
    <property type="project" value="UniProtKB-UniRule"/>
</dbReference>
<dbReference type="PRINTS" id="PR00051">
    <property type="entry name" value="DNAA"/>
</dbReference>
<feature type="binding site" evidence="8">
    <location>
        <position position="192"/>
    </location>
    <ligand>
        <name>ATP</name>
        <dbReference type="ChEBI" id="CHEBI:30616"/>
    </ligand>
</feature>
<dbReference type="CDD" id="cd06571">
    <property type="entry name" value="Bac_DnaA_C"/>
    <property type="match status" value="1"/>
</dbReference>
<keyword evidence="4 8" id="KW-0547">Nucleotide-binding</keyword>
<dbReference type="STRING" id="1003.SAMN04488541_102538"/>
<feature type="domain" description="Chromosomal replication initiator DnaA C-terminal" evidence="13">
    <location>
        <begin position="393"/>
        <end position="462"/>
    </location>
</feature>
<dbReference type="SUPFAM" id="SSF48295">
    <property type="entry name" value="TrpR-like"/>
    <property type="match status" value="1"/>
</dbReference>
<feature type="binding site" evidence="8">
    <location>
        <position position="190"/>
    </location>
    <ligand>
        <name>ATP</name>
        <dbReference type="ChEBI" id="CHEBI:30616"/>
    </ligand>
</feature>
<feature type="region of interest" description="Domain I, interacts with DnaA modulators" evidence="8">
    <location>
        <begin position="1"/>
        <end position="100"/>
    </location>
</feature>
<evidence type="ECO:0000313" key="15">
    <source>
        <dbReference type="Proteomes" id="UP000199513"/>
    </source>
</evidence>
<dbReference type="RefSeq" id="WP_245764064.1">
    <property type="nucleotide sequence ID" value="NZ_FONY01000025.1"/>
</dbReference>
<evidence type="ECO:0000313" key="14">
    <source>
        <dbReference type="EMBL" id="SFF31539.1"/>
    </source>
</evidence>
<dbReference type="InterPro" id="IPR038454">
    <property type="entry name" value="DnaA_N_sf"/>
</dbReference>
<evidence type="ECO:0000256" key="8">
    <source>
        <dbReference type="HAMAP-Rule" id="MF_00377"/>
    </source>
</evidence>
<evidence type="ECO:0000256" key="7">
    <source>
        <dbReference type="ARBA" id="ARBA00023125"/>
    </source>
</evidence>
<comment type="caution">
    <text evidence="8">Lacks conserved residue(s) required for the propagation of feature annotation.</text>
</comment>
<dbReference type="GO" id="GO:0005737">
    <property type="term" value="C:cytoplasm"/>
    <property type="evidence" value="ECO:0007669"/>
    <property type="project" value="UniProtKB-SubCell"/>
</dbReference>
<comment type="similarity">
    <text evidence="1 8 11">Belongs to the DnaA family.</text>
</comment>
<dbReference type="EMBL" id="FONY01000025">
    <property type="protein sequence ID" value="SFF31539.1"/>
    <property type="molecule type" value="Genomic_DNA"/>
</dbReference>
<accession>A0A1I2HP08</accession>
<reference evidence="14 15" key="1">
    <citation type="submission" date="2016-10" db="EMBL/GenBank/DDBJ databases">
        <authorList>
            <person name="de Groot N.N."/>
        </authorList>
    </citation>
    <scope>NUCLEOTIDE SEQUENCE [LARGE SCALE GENOMIC DNA]</scope>
    <source>
        <strain>GEY</strain>
        <strain evidence="15">DSM 9560</strain>
    </source>
</reference>
<dbReference type="InterPro" id="IPR024633">
    <property type="entry name" value="DnaA_N_dom"/>
</dbReference>
<dbReference type="InterPro" id="IPR020591">
    <property type="entry name" value="Chromosome_initiator_DnaA-like"/>
</dbReference>
<proteinExistence type="inferred from homology"/>
<dbReference type="SMART" id="SM00760">
    <property type="entry name" value="Bac_DnaA_C"/>
    <property type="match status" value="1"/>
</dbReference>
<dbReference type="Proteomes" id="UP000199513">
    <property type="component" value="Unassembled WGS sequence"/>
</dbReference>
<gene>
    <name evidence="8" type="primary">dnaA</name>
    <name evidence="14" type="ORF">SAMN04488541_102538</name>
</gene>
<comment type="domain">
    <text evidence="8">Domain I is involved in oligomerization and binding regulators, domain II is flexibile and of varying length in different bacteria, domain III forms the AAA+ region, while domain IV binds dsDNA.</text>
</comment>
<dbReference type="FunFam" id="3.40.50.300:FF:000668">
    <property type="entry name" value="Chromosomal replication initiator protein DnaA"/>
    <property type="match status" value="1"/>
</dbReference>
<dbReference type="InterPro" id="IPR013159">
    <property type="entry name" value="DnaA_C"/>
</dbReference>
<feature type="binding site" evidence="8">
    <location>
        <position position="193"/>
    </location>
    <ligand>
        <name>ATP</name>
        <dbReference type="ChEBI" id="CHEBI:30616"/>
    </ligand>
</feature>
<dbReference type="PANTHER" id="PTHR30050">
    <property type="entry name" value="CHROMOSOMAL REPLICATION INITIATOR PROTEIN DNAA"/>
    <property type="match status" value="1"/>
</dbReference>
<comment type="subcellular location">
    <subcellularLocation>
        <location evidence="8">Cytoplasm</location>
    </subcellularLocation>
</comment>
<dbReference type="PANTHER" id="PTHR30050:SF2">
    <property type="entry name" value="CHROMOSOMAL REPLICATION INITIATOR PROTEIN DNAA"/>
    <property type="match status" value="1"/>
</dbReference>
<evidence type="ECO:0000256" key="1">
    <source>
        <dbReference type="ARBA" id="ARBA00006583"/>
    </source>
</evidence>
<dbReference type="SUPFAM" id="SSF52540">
    <property type="entry name" value="P-loop containing nucleoside triphosphate hydrolases"/>
    <property type="match status" value="1"/>
</dbReference>
<evidence type="ECO:0000256" key="10">
    <source>
        <dbReference type="RuleBase" id="RU000577"/>
    </source>
</evidence>
<dbReference type="InterPro" id="IPR003593">
    <property type="entry name" value="AAA+_ATPase"/>
</dbReference>
<dbReference type="CDD" id="cd00009">
    <property type="entry name" value="AAA"/>
    <property type="match status" value="1"/>
</dbReference>
<evidence type="ECO:0000256" key="5">
    <source>
        <dbReference type="ARBA" id="ARBA00022840"/>
    </source>
</evidence>
<feature type="binding site" evidence="8">
    <location>
        <position position="194"/>
    </location>
    <ligand>
        <name>ATP</name>
        <dbReference type="ChEBI" id="CHEBI:30616"/>
    </ligand>
</feature>
<dbReference type="GO" id="GO:0008289">
    <property type="term" value="F:lipid binding"/>
    <property type="evidence" value="ECO:0007669"/>
    <property type="project" value="UniProtKB-KW"/>
</dbReference>
<comment type="subunit">
    <text evidence="8">Oligomerizes as a right-handed, spiral filament on DNA at oriC.</text>
</comment>
<feature type="region of interest" description="Domain IV, binds dsDNA" evidence="8">
    <location>
        <begin position="363"/>
        <end position="488"/>
    </location>
</feature>
<dbReference type="InterPro" id="IPR013317">
    <property type="entry name" value="DnaA_dom"/>
</dbReference>
<evidence type="ECO:0000256" key="9">
    <source>
        <dbReference type="NCBIfam" id="TIGR00362"/>
    </source>
</evidence>
<sequence length="488" mass="55518">MSMPDKMLTNITTKDCELVWKNCLKVIRASVGEQSFKTWFEPIRPVKLHHTVLTIQVPSQFFYEWLEEHYVNVLKKAIYSELGAEGKLEYSIIIDKGNEQHQPFTINISNPKNVKPVDHSPLPTQKQFFSPFDMRTVPPHHAHSNLSNKYSFENFIEGECNRLAYSASFSVAHNPGATAFNPLVIHGGVGLGKTHLLHAIGNEVKALFPEKFVLYVPSDLFITQFVDALKNQAVQEFTNYYMQVEVLLVDDIQFLAGKEKTQENFFHIFNYLHQSGKQIVMTCDTAPKDLKGLHDRLLSRFKWGLVADVQVPDYTTRLSIVKAKMQTEGIKIPNEVVEYVAKNVDTNVRELQGVLISLVAKASLMRQEIDIDLTEKTLNQIIQNVKQIEVDLNIELIQKAVAEHFNVSLDDLLSGTRKKEVANARQIAMFICQNYTNMSLKAIGEYFGGRDHSTVSHASRTVTERLENDPLYKNIIEALKAKLNLRGK</sequence>
<dbReference type="Gene3D" id="1.10.1750.10">
    <property type="match status" value="1"/>
</dbReference>
<evidence type="ECO:0000256" key="6">
    <source>
        <dbReference type="ARBA" id="ARBA00023121"/>
    </source>
</evidence>